<dbReference type="GO" id="GO:0005743">
    <property type="term" value="C:mitochondrial inner membrane"/>
    <property type="evidence" value="ECO:0007669"/>
    <property type="project" value="TreeGrafter"/>
</dbReference>
<evidence type="ECO:0000256" key="8">
    <source>
        <dbReference type="SAM" id="MobiDB-lite"/>
    </source>
</evidence>
<evidence type="ECO:0000256" key="2">
    <source>
        <dbReference type="ARBA" id="ARBA00022448"/>
    </source>
</evidence>
<keyword evidence="5" id="KW-0067">ATP-binding</keyword>
<dbReference type="InterPro" id="IPR003439">
    <property type="entry name" value="ABC_transporter-like_ATP-bd"/>
</dbReference>
<dbReference type="GO" id="GO:0016887">
    <property type="term" value="F:ATP hydrolysis activity"/>
    <property type="evidence" value="ECO:0007669"/>
    <property type="project" value="InterPro"/>
</dbReference>
<evidence type="ECO:0000313" key="11">
    <source>
        <dbReference type="WBParaSite" id="PSU_v2.g7351.t1"/>
    </source>
</evidence>
<dbReference type="Proteomes" id="UP000887577">
    <property type="component" value="Unplaced"/>
</dbReference>
<keyword evidence="10" id="KW-1185">Reference proteome</keyword>
<sequence>MEVSKLNIEHLRHIVGIVQQEPILFNDTIAENLRMGFPDCTRERMVEVCKMANAHDFVQTLPKGYDTLIGDGGVQLSGGQKQRIAIARTLARDPKVLLLDEATSALDAQSESIVQSALDNAAKGRSTIVIAHRLSTIRNADKIVVFEKGEIAEQGTHHELVALGGRYADLVKAQQFLVEEEDEGGEEIDLETLSPEKRIPTYDFPPDTSILPAKQYDDISRKSSSAGGSSSTTSNSPFIYGCIW</sequence>
<dbReference type="GO" id="GO:0090374">
    <property type="term" value="P:oligopeptide export from mitochondrion"/>
    <property type="evidence" value="ECO:0007669"/>
    <property type="project" value="TreeGrafter"/>
</dbReference>
<keyword evidence="2" id="KW-0813">Transport</keyword>
<name>A0A914ZAS2_9BILA</name>
<dbReference type="Pfam" id="PF00005">
    <property type="entry name" value="ABC_tran"/>
    <property type="match status" value="1"/>
</dbReference>
<accession>A0A914ZAS2</accession>
<evidence type="ECO:0000256" key="5">
    <source>
        <dbReference type="ARBA" id="ARBA00022840"/>
    </source>
</evidence>
<keyword evidence="3" id="KW-0812">Transmembrane</keyword>
<proteinExistence type="predicted"/>
<keyword evidence="6" id="KW-1133">Transmembrane helix</keyword>
<feature type="region of interest" description="Disordered" evidence="8">
    <location>
        <begin position="182"/>
        <end position="236"/>
    </location>
</feature>
<dbReference type="PROSITE" id="PS00211">
    <property type="entry name" value="ABC_TRANSPORTER_1"/>
    <property type="match status" value="1"/>
</dbReference>
<dbReference type="GO" id="GO:0005524">
    <property type="term" value="F:ATP binding"/>
    <property type="evidence" value="ECO:0007669"/>
    <property type="project" value="UniProtKB-KW"/>
</dbReference>
<dbReference type="FunFam" id="3.40.50.300:FF:000604">
    <property type="entry name" value="ABC transporter B family member 28"/>
    <property type="match status" value="1"/>
</dbReference>
<evidence type="ECO:0000259" key="9">
    <source>
        <dbReference type="PROSITE" id="PS50893"/>
    </source>
</evidence>
<dbReference type="InterPro" id="IPR017871">
    <property type="entry name" value="ABC_transporter-like_CS"/>
</dbReference>
<evidence type="ECO:0000256" key="1">
    <source>
        <dbReference type="ARBA" id="ARBA00004141"/>
    </source>
</evidence>
<reference evidence="11" key="1">
    <citation type="submission" date="2022-11" db="UniProtKB">
        <authorList>
            <consortium name="WormBaseParasite"/>
        </authorList>
    </citation>
    <scope>IDENTIFICATION</scope>
</reference>
<dbReference type="Gene3D" id="3.40.50.300">
    <property type="entry name" value="P-loop containing nucleotide triphosphate hydrolases"/>
    <property type="match status" value="1"/>
</dbReference>
<dbReference type="SUPFAM" id="SSF52540">
    <property type="entry name" value="P-loop containing nucleoside triphosphate hydrolases"/>
    <property type="match status" value="1"/>
</dbReference>
<evidence type="ECO:0000256" key="7">
    <source>
        <dbReference type="ARBA" id="ARBA00023136"/>
    </source>
</evidence>
<feature type="compositionally biased region" description="Low complexity" evidence="8">
    <location>
        <begin position="222"/>
        <end position="236"/>
    </location>
</feature>
<evidence type="ECO:0000313" key="10">
    <source>
        <dbReference type="Proteomes" id="UP000887577"/>
    </source>
</evidence>
<dbReference type="WBParaSite" id="PSU_v2.g7351.t1">
    <property type="protein sequence ID" value="PSU_v2.g7351.t1"/>
    <property type="gene ID" value="PSU_v2.g7351"/>
</dbReference>
<dbReference type="PROSITE" id="PS50893">
    <property type="entry name" value="ABC_TRANSPORTER_2"/>
    <property type="match status" value="1"/>
</dbReference>
<comment type="subcellular location">
    <subcellularLocation>
        <location evidence="1">Membrane</location>
        <topology evidence="1">Multi-pass membrane protein</topology>
    </subcellularLocation>
</comment>
<evidence type="ECO:0000256" key="6">
    <source>
        <dbReference type="ARBA" id="ARBA00022989"/>
    </source>
</evidence>
<organism evidence="10 11">
    <name type="scientific">Panagrolaimus superbus</name>
    <dbReference type="NCBI Taxonomy" id="310955"/>
    <lineage>
        <taxon>Eukaryota</taxon>
        <taxon>Metazoa</taxon>
        <taxon>Ecdysozoa</taxon>
        <taxon>Nematoda</taxon>
        <taxon>Chromadorea</taxon>
        <taxon>Rhabditida</taxon>
        <taxon>Tylenchina</taxon>
        <taxon>Panagrolaimomorpha</taxon>
        <taxon>Panagrolaimoidea</taxon>
        <taxon>Panagrolaimidae</taxon>
        <taxon>Panagrolaimus</taxon>
    </lineage>
</organism>
<protein>
    <submittedName>
        <fullName evidence="11">ABC transporter domain-containing protein</fullName>
    </submittedName>
</protein>
<evidence type="ECO:0000256" key="3">
    <source>
        <dbReference type="ARBA" id="ARBA00022692"/>
    </source>
</evidence>
<feature type="domain" description="ABC transporter" evidence="9">
    <location>
        <begin position="1"/>
        <end position="173"/>
    </location>
</feature>
<dbReference type="AlphaFoldDB" id="A0A914ZAS2"/>
<keyword evidence="7" id="KW-0472">Membrane</keyword>
<dbReference type="PANTHER" id="PTHR43394">
    <property type="entry name" value="ATP-DEPENDENT PERMEASE MDL1, MITOCHONDRIAL"/>
    <property type="match status" value="1"/>
</dbReference>
<dbReference type="GO" id="GO:0015421">
    <property type="term" value="F:ABC-type oligopeptide transporter activity"/>
    <property type="evidence" value="ECO:0007669"/>
    <property type="project" value="TreeGrafter"/>
</dbReference>
<dbReference type="InterPro" id="IPR027417">
    <property type="entry name" value="P-loop_NTPase"/>
</dbReference>
<keyword evidence="4" id="KW-0547">Nucleotide-binding</keyword>
<dbReference type="PANTHER" id="PTHR43394:SF1">
    <property type="entry name" value="ATP-BINDING CASSETTE SUB-FAMILY B MEMBER 10, MITOCHONDRIAL"/>
    <property type="match status" value="1"/>
</dbReference>
<dbReference type="InterPro" id="IPR039421">
    <property type="entry name" value="Type_1_exporter"/>
</dbReference>
<evidence type="ECO:0000256" key="4">
    <source>
        <dbReference type="ARBA" id="ARBA00022741"/>
    </source>
</evidence>